<feature type="compositionally biased region" description="Basic and acidic residues" evidence="1">
    <location>
        <begin position="625"/>
        <end position="642"/>
    </location>
</feature>
<feature type="compositionally biased region" description="Low complexity" evidence="1">
    <location>
        <begin position="1"/>
        <end position="13"/>
    </location>
</feature>
<sequence length="1520" mass="170500">MLPETPSSLVKPLSPSPPMAGTPLKPASPPLHAPSSHAADTTIDACHCCGPHLGSEPSTNPLGLDRLAKSQTSGPPPPPPSSVDCDSVILPSGQLWQFWPNGEFEQDLTQQDADDPSHSNFLNHWACHTGGRPRNQGKANASAWHLGKVRRRHCNGIIKCSTQGCPYMLRPLADPLCKVRAQAQSALCKNCDKKTMYHRPCNVTLELWFYKHGVHVRNTGTHMHPRLTRKIHLTYHETNSINHIIEEHPTVGPAELVTGRRGLHGPRESTAAISSVLDNPSRIVYQQKLYKKSFARPFQVEWVEFQNEHPGFIINETAQLSSVSVVSGQTRFMRSQLANTEDRQGGIVSDASYSYWGDRDSILITSSVYCKKLSEWIPALVSYANGATAEHYRIHFLALFHTLSIGLRETGVQIQDHLMANVVDFSQAERNGFIGAFIQFWQDQEEDIRTVNELETAARSLLKGCQQHFRASVQRVRKITSAVPYPLGQPFEERANFLLHAGTVEDFEAIAEGILNDFPGIEPWLSWWRHPDRVQMLFRSHTHIPDDLWDSLPSTTNAQEAMHHKIYSHCGKKHDFIPGWRALRGFVSKMEHRAAAESTQGGVMTRYKPLHQYKNNQEQYGRAKPGRDPLQKISHSEPDRADYAPPDTAEDLEAKASQSPLPESKTTAPIPKSKQPQESKERLPSFSWIDNSCWVDTTLELSSCGIYLGDYNTDFQPRISAENLGAEDPMQILANAIHIRSTLSDSSPLSEKIQILSEQRNTLRRELMDLGIIESLNGFGTLFGWLESLLGYPRGREPTFLHAYFQAHSLLIRSCTGHSGNTLDLLRSKHWQIPVLPRLSFLYQLDRSLAVKFNGDIKSWFIDRFSKPVAKPLTCCWCQSRSDGTAIDHAGCQGQATLQEIYVHIPVLLVIELVDSTHEAALYPGSPQWSCPPTLRPLSKQAEQDHHLVYRLCGRVFSSGNHFTGRGLTPGGQVYRYDGKDRGSAFVISQSSIKKHLSGTDTNLKISKSTRTCALFYRLEGGTLAQRYYARHQTAILQDQYGVRSDIPSAVLNDAQDSIPRPWSMSTSHGTQIPGSQIFWSHQAGSSLEYYCSAKPLSEPVTPARTKKQKKLQPVTGIFSTSGLPRHDKHTMRVDSPASATGQDLQGDLPLAMPLLQSAPVLEAAPTTPQVEDAVHTNPFAEAYHSPPQSAPFPIACRCGLEGNGHKLNVNEPVVLCDSCHNWSHLACQHDGWISDLGPRASFECDGCSASEIKHLLGARICRPKRAVRAKQDLVSRLKPGKGGLARWGKYWYPWWRGNIFKPTRPVQELEATVAQGDLVDSLWGEAKARRQIRLGRWQHSWDIDLKNDENTLGDFLDRQYQPEESISQALWPYAKDLAQMVSECKYPIEFLHLPAARWVFEHPDDVPPVHGGTFSASMAAQVANWIFSSIPGADVDHQDWFNGWPHSHASAIVYASLHDRSLREDAEFPHHAAPEVQQQWLWFVSWNQLFRARQIELTASLRTKDVDHESLDILEERMQ</sequence>
<dbReference type="OrthoDB" id="2651224at2759"/>
<feature type="region of interest" description="Disordered" evidence="1">
    <location>
        <begin position="1"/>
        <end position="38"/>
    </location>
</feature>
<protein>
    <recommendedName>
        <fullName evidence="4">Zinc finger PHD-type domain-containing protein</fullName>
    </recommendedName>
</protein>
<dbReference type="EMBL" id="JH711577">
    <property type="protein sequence ID" value="EIW82543.1"/>
    <property type="molecule type" value="Genomic_DNA"/>
</dbReference>
<name>A0A5M3MTR1_CONPW</name>
<feature type="compositionally biased region" description="Polar residues" evidence="1">
    <location>
        <begin position="656"/>
        <end position="667"/>
    </location>
</feature>
<feature type="region of interest" description="Disordered" evidence="1">
    <location>
        <begin position="618"/>
        <end position="683"/>
    </location>
</feature>
<feature type="region of interest" description="Disordered" evidence="1">
    <location>
        <begin position="57"/>
        <end position="86"/>
    </location>
</feature>
<accession>A0A5M3MTR1</accession>
<dbReference type="GeneID" id="19209051"/>
<dbReference type="InterPro" id="IPR011011">
    <property type="entry name" value="Znf_FYVE_PHD"/>
</dbReference>
<dbReference type="OMA" id="SHTHIPD"/>
<dbReference type="SUPFAM" id="SSF57903">
    <property type="entry name" value="FYVE/PHD zinc finger"/>
    <property type="match status" value="1"/>
</dbReference>
<evidence type="ECO:0000313" key="3">
    <source>
        <dbReference type="Proteomes" id="UP000053558"/>
    </source>
</evidence>
<dbReference type="Proteomes" id="UP000053558">
    <property type="component" value="Unassembled WGS sequence"/>
</dbReference>
<dbReference type="RefSeq" id="XP_007767514.1">
    <property type="nucleotide sequence ID" value="XM_007769324.1"/>
</dbReference>
<dbReference type="KEGG" id="cput:CONPUDRAFT_72746"/>
<reference evidence="3" key="1">
    <citation type="journal article" date="2012" name="Science">
        <title>The Paleozoic origin of enzymatic lignin decomposition reconstructed from 31 fungal genomes.</title>
        <authorList>
            <person name="Floudas D."/>
            <person name="Binder M."/>
            <person name="Riley R."/>
            <person name="Barry K."/>
            <person name="Blanchette R.A."/>
            <person name="Henrissat B."/>
            <person name="Martinez A.T."/>
            <person name="Otillar R."/>
            <person name="Spatafora J.W."/>
            <person name="Yadav J.S."/>
            <person name="Aerts A."/>
            <person name="Benoit I."/>
            <person name="Boyd A."/>
            <person name="Carlson A."/>
            <person name="Copeland A."/>
            <person name="Coutinho P.M."/>
            <person name="de Vries R.P."/>
            <person name="Ferreira P."/>
            <person name="Findley K."/>
            <person name="Foster B."/>
            <person name="Gaskell J."/>
            <person name="Glotzer D."/>
            <person name="Gorecki P."/>
            <person name="Heitman J."/>
            <person name="Hesse C."/>
            <person name="Hori C."/>
            <person name="Igarashi K."/>
            <person name="Jurgens J.A."/>
            <person name="Kallen N."/>
            <person name="Kersten P."/>
            <person name="Kohler A."/>
            <person name="Kuees U."/>
            <person name="Kumar T.K.A."/>
            <person name="Kuo A."/>
            <person name="LaButti K."/>
            <person name="Larrondo L.F."/>
            <person name="Lindquist E."/>
            <person name="Ling A."/>
            <person name="Lombard V."/>
            <person name="Lucas S."/>
            <person name="Lundell T."/>
            <person name="Martin R."/>
            <person name="McLaughlin D.J."/>
            <person name="Morgenstern I."/>
            <person name="Morin E."/>
            <person name="Murat C."/>
            <person name="Nagy L.G."/>
            <person name="Nolan M."/>
            <person name="Ohm R.A."/>
            <person name="Patyshakuliyeva A."/>
            <person name="Rokas A."/>
            <person name="Ruiz-Duenas F.J."/>
            <person name="Sabat G."/>
            <person name="Salamov A."/>
            <person name="Samejima M."/>
            <person name="Schmutz J."/>
            <person name="Slot J.C."/>
            <person name="St John F."/>
            <person name="Stenlid J."/>
            <person name="Sun H."/>
            <person name="Sun S."/>
            <person name="Syed K."/>
            <person name="Tsang A."/>
            <person name="Wiebenga A."/>
            <person name="Young D."/>
            <person name="Pisabarro A."/>
            <person name="Eastwood D.C."/>
            <person name="Martin F."/>
            <person name="Cullen D."/>
            <person name="Grigoriev I.V."/>
            <person name="Hibbett D.S."/>
        </authorList>
    </citation>
    <scope>NUCLEOTIDE SEQUENCE [LARGE SCALE GENOMIC DNA]</scope>
    <source>
        <strain evidence="3">RWD-64-598 SS2</strain>
    </source>
</reference>
<keyword evidence="3" id="KW-1185">Reference proteome</keyword>
<evidence type="ECO:0008006" key="4">
    <source>
        <dbReference type="Google" id="ProtNLM"/>
    </source>
</evidence>
<dbReference type="CDD" id="cd15489">
    <property type="entry name" value="PHD_SF"/>
    <property type="match status" value="1"/>
</dbReference>
<feature type="compositionally biased region" description="Pro residues" evidence="1">
    <location>
        <begin position="14"/>
        <end position="32"/>
    </location>
</feature>
<evidence type="ECO:0000256" key="1">
    <source>
        <dbReference type="SAM" id="MobiDB-lite"/>
    </source>
</evidence>
<evidence type="ECO:0000313" key="2">
    <source>
        <dbReference type="EMBL" id="EIW82543.1"/>
    </source>
</evidence>
<feature type="region of interest" description="Disordered" evidence="1">
    <location>
        <begin position="1118"/>
        <end position="1142"/>
    </location>
</feature>
<proteinExistence type="predicted"/>
<comment type="caution">
    <text evidence="2">The sequence shown here is derived from an EMBL/GenBank/DDBJ whole genome shotgun (WGS) entry which is preliminary data.</text>
</comment>
<gene>
    <name evidence="2" type="ORF">CONPUDRAFT_72746</name>
</gene>
<organism evidence="2 3">
    <name type="scientific">Coniophora puteana (strain RWD-64-598)</name>
    <name type="common">Brown rot fungus</name>
    <dbReference type="NCBI Taxonomy" id="741705"/>
    <lineage>
        <taxon>Eukaryota</taxon>
        <taxon>Fungi</taxon>
        <taxon>Dikarya</taxon>
        <taxon>Basidiomycota</taxon>
        <taxon>Agaricomycotina</taxon>
        <taxon>Agaricomycetes</taxon>
        <taxon>Agaricomycetidae</taxon>
        <taxon>Boletales</taxon>
        <taxon>Coniophorineae</taxon>
        <taxon>Coniophoraceae</taxon>
        <taxon>Coniophora</taxon>
    </lineage>
</organism>